<accession>A0A564S1M6</accession>
<evidence type="ECO:0000313" key="1">
    <source>
        <dbReference type="EMBL" id="VUW83840.1"/>
    </source>
</evidence>
<gene>
    <name evidence="1" type="ORF">BLONGUMMC1_01374</name>
</gene>
<dbReference type="Pfam" id="PF08747">
    <property type="entry name" value="BrxB"/>
    <property type="match status" value="1"/>
</dbReference>
<dbReference type="AlphaFoldDB" id="A0A564S1M6"/>
<protein>
    <recommendedName>
        <fullName evidence="3">DUF1788 domain-containing protein</fullName>
    </recommendedName>
</protein>
<evidence type="ECO:0008006" key="3">
    <source>
        <dbReference type="Google" id="ProtNLM"/>
    </source>
</evidence>
<dbReference type="InterPro" id="IPR014858">
    <property type="entry name" value="BrxB"/>
</dbReference>
<name>A0A564S1M6_BIFLI</name>
<sequence length="239" mass="27195">MGDSMTDFIAGVEAADEHRDIDADFAHLYEIMESRSFRTNSGLAGEQPYYIYDYPPMQELEVAEHIKQLANRLQTMTPKDDGDYAPQVLTLDLYDIALEILEKRGILDRIFKREEKRHKKVSSDVHTDNFLRLLDNILGADANHLPDTIRDHYEQAKSEGGADIVFITGIGKVYPYIRAHTLLNALQGRIDDRPLVLFYPGTFTRSATSGSVMSLFNCLPGDNYYRAQNLREMSVQLEA</sequence>
<proteinExistence type="predicted"/>
<evidence type="ECO:0000313" key="2">
    <source>
        <dbReference type="Proteomes" id="UP000319252"/>
    </source>
</evidence>
<dbReference type="EMBL" id="CABHML010000062">
    <property type="protein sequence ID" value="VUW83840.1"/>
    <property type="molecule type" value="Genomic_DNA"/>
</dbReference>
<dbReference type="Proteomes" id="UP000319252">
    <property type="component" value="Unassembled WGS sequence"/>
</dbReference>
<organism evidence="1 2">
    <name type="scientific">Bifidobacterium longum subsp. infantis</name>
    <dbReference type="NCBI Taxonomy" id="1682"/>
    <lineage>
        <taxon>Bacteria</taxon>
        <taxon>Bacillati</taxon>
        <taxon>Actinomycetota</taxon>
        <taxon>Actinomycetes</taxon>
        <taxon>Bifidobacteriales</taxon>
        <taxon>Bifidobacteriaceae</taxon>
        <taxon>Bifidobacterium</taxon>
    </lineage>
</organism>
<reference evidence="1 2" key="1">
    <citation type="submission" date="2019-07" db="EMBL/GenBank/DDBJ databases">
        <authorList>
            <person name="Chang H.-W."/>
            <person name="Raman A."/>
            <person name="Venkatesh S."/>
            <person name="Gehrig J."/>
        </authorList>
    </citation>
    <scope>NUCLEOTIDE SEQUENCE [LARGE SCALE GENOMIC DNA]</scope>
    <source>
        <strain evidence="1">B.longum_ssp_infantis_4</strain>
    </source>
</reference>